<dbReference type="SUPFAM" id="SSF52402">
    <property type="entry name" value="Adenine nucleotide alpha hydrolases-like"/>
    <property type="match status" value="2"/>
</dbReference>
<gene>
    <name evidence="3" type="ORF">V8G56_10180</name>
</gene>
<protein>
    <submittedName>
        <fullName evidence="3">Universal stress protein</fullName>
    </submittedName>
</protein>
<dbReference type="PANTHER" id="PTHR46268:SF6">
    <property type="entry name" value="UNIVERSAL STRESS PROTEIN UP12"/>
    <property type="match status" value="1"/>
</dbReference>
<comment type="similarity">
    <text evidence="1">Belongs to the universal stress protein A family.</text>
</comment>
<reference evidence="3 4" key="1">
    <citation type="submission" date="2024-02" db="EMBL/GenBank/DDBJ databases">
        <title>A Gaetbulibacter species isolated from tidal flats and genomic insights of their niches.</title>
        <authorList>
            <person name="Ye Y."/>
        </authorList>
    </citation>
    <scope>NUCLEOTIDE SEQUENCE [LARGE SCALE GENOMIC DNA]</scope>
    <source>
        <strain evidence="3 4">KEM-8</strain>
    </source>
</reference>
<keyword evidence="4" id="KW-1185">Reference proteome</keyword>
<dbReference type="Pfam" id="PF00582">
    <property type="entry name" value="Usp"/>
    <property type="match status" value="1"/>
</dbReference>
<dbReference type="InterPro" id="IPR006016">
    <property type="entry name" value="UspA"/>
</dbReference>
<name>A0ABW7MQM0_9FLAO</name>
<organism evidence="3 4">
    <name type="scientific">Gaetbulibacter aquiaggeris</name>
    <dbReference type="NCBI Taxonomy" id="1735373"/>
    <lineage>
        <taxon>Bacteria</taxon>
        <taxon>Pseudomonadati</taxon>
        <taxon>Bacteroidota</taxon>
        <taxon>Flavobacteriia</taxon>
        <taxon>Flavobacteriales</taxon>
        <taxon>Flavobacteriaceae</taxon>
        <taxon>Gaetbulibacter</taxon>
    </lineage>
</organism>
<evidence type="ECO:0000256" key="1">
    <source>
        <dbReference type="ARBA" id="ARBA00008791"/>
    </source>
</evidence>
<dbReference type="CDD" id="cd00293">
    <property type="entry name" value="USP-like"/>
    <property type="match status" value="1"/>
</dbReference>
<evidence type="ECO:0000313" key="3">
    <source>
        <dbReference type="EMBL" id="MFH6769102.1"/>
    </source>
</evidence>
<sequence>MRKILIPTDFSDNAMNAIHYGVDLFKYEISEFYFMHAYQDEIYADEHTLTRESLEETKKEVSKRSHEQLQALLINVKKYSPNPKHKHHIISSNSLLLDEADKIVDEENIDIVVMGTRGKTNDRNLTFGSHTLQVLKYVQCPVLAIPENYKYTQPRHILFPTNYMIPFKRRELKLLCEMAAPYRAVIDMLYISKTEKLSMRQEDNRDFVKETLCKNTINFKVAKSKDILETVYKYIKENNIDMIVMVNTRHSFLENIIFQSTIDELSLNLNIPLLALQNMKRDEL</sequence>
<feature type="domain" description="UspA" evidence="2">
    <location>
        <begin position="1"/>
        <end position="146"/>
    </location>
</feature>
<comment type="caution">
    <text evidence="3">The sequence shown here is derived from an EMBL/GenBank/DDBJ whole genome shotgun (WGS) entry which is preliminary data.</text>
</comment>
<dbReference type="EMBL" id="JBAWKC010000003">
    <property type="protein sequence ID" value="MFH6769102.1"/>
    <property type="molecule type" value="Genomic_DNA"/>
</dbReference>
<evidence type="ECO:0000313" key="4">
    <source>
        <dbReference type="Proteomes" id="UP001610104"/>
    </source>
</evidence>
<dbReference type="Proteomes" id="UP001610104">
    <property type="component" value="Unassembled WGS sequence"/>
</dbReference>
<dbReference type="InterPro" id="IPR014729">
    <property type="entry name" value="Rossmann-like_a/b/a_fold"/>
</dbReference>
<dbReference type="InterPro" id="IPR006015">
    <property type="entry name" value="Universal_stress_UspA"/>
</dbReference>
<proteinExistence type="inferred from homology"/>
<evidence type="ECO:0000259" key="2">
    <source>
        <dbReference type="Pfam" id="PF00582"/>
    </source>
</evidence>
<dbReference type="RefSeq" id="WP_395438343.1">
    <property type="nucleotide sequence ID" value="NZ_JBAWKC010000003.1"/>
</dbReference>
<dbReference type="PANTHER" id="PTHR46268">
    <property type="entry name" value="STRESS RESPONSE PROTEIN NHAX"/>
    <property type="match status" value="1"/>
</dbReference>
<dbReference type="Gene3D" id="3.40.50.620">
    <property type="entry name" value="HUPs"/>
    <property type="match status" value="2"/>
</dbReference>
<dbReference type="PRINTS" id="PR01438">
    <property type="entry name" value="UNVRSLSTRESS"/>
</dbReference>
<accession>A0ABW7MQM0</accession>